<dbReference type="EMBL" id="JAENHO010000001">
    <property type="protein sequence ID" value="MBL7252962.1"/>
    <property type="molecule type" value="Genomic_DNA"/>
</dbReference>
<dbReference type="Pfam" id="PF14206">
    <property type="entry name" value="Cys_rich_CPCC"/>
    <property type="match status" value="1"/>
</dbReference>
<accession>A0ABS1VE56</accession>
<comment type="caution">
    <text evidence="2">The sequence shown here is derived from an EMBL/GenBank/DDBJ whole genome shotgun (WGS) entry which is preliminary data.</text>
</comment>
<evidence type="ECO:0000313" key="3">
    <source>
        <dbReference type="Proteomes" id="UP000598996"/>
    </source>
</evidence>
<dbReference type="InterPro" id="IPR025983">
    <property type="entry name" value="Cys_rich_CPCC"/>
</dbReference>
<proteinExistence type="predicted"/>
<evidence type="ECO:0000259" key="1">
    <source>
        <dbReference type="Pfam" id="PF14206"/>
    </source>
</evidence>
<protein>
    <recommendedName>
        <fullName evidence="1">Cysteine-rich CPCC domain-containing protein</fullName>
    </recommendedName>
</protein>
<evidence type="ECO:0000313" key="2">
    <source>
        <dbReference type="EMBL" id="MBL7252962.1"/>
    </source>
</evidence>
<sequence>MDLAYACVCCGCRTISEPPGSHEICPVCGWEDDIHQLRWPDRPGGANEPSLIEAQRALRPADRADYEREPSWRPIDLSHDRFEPHGGPLAPWPEDRTVLYWWRQSWWQGIPPVALKFDANADARFAEAVRAVAAMAPPADPDNLSGMAVDFDHYLWRCPSIRHVDVTAGEDPARLLTAHCQAEQAASPERVAAEIEQAWLQDLRYADWETHFLRVTSTSVRLAVATMIDKAGYYITGSIIVGWTEPTVP</sequence>
<feature type="domain" description="Cysteine-rich CPCC" evidence="1">
    <location>
        <begin position="5"/>
        <end position="59"/>
    </location>
</feature>
<dbReference type="Proteomes" id="UP000598996">
    <property type="component" value="Unassembled WGS sequence"/>
</dbReference>
<keyword evidence="3" id="KW-1185">Reference proteome</keyword>
<name>A0ABS1VE56_9ACTN</name>
<organism evidence="2 3">
    <name type="scientific">Paractinoplanes lichenicola</name>
    <dbReference type="NCBI Taxonomy" id="2802976"/>
    <lineage>
        <taxon>Bacteria</taxon>
        <taxon>Bacillati</taxon>
        <taxon>Actinomycetota</taxon>
        <taxon>Actinomycetes</taxon>
        <taxon>Micromonosporales</taxon>
        <taxon>Micromonosporaceae</taxon>
        <taxon>Paractinoplanes</taxon>
    </lineage>
</organism>
<gene>
    <name evidence="2" type="ORF">JKJ07_01420</name>
</gene>
<reference evidence="2 3" key="1">
    <citation type="submission" date="2021-01" db="EMBL/GenBank/DDBJ databases">
        <title>Actinoplanes sp. nov. LDG1-01 isolated from lichen.</title>
        <authorList>
            <person name="Saeng-In P."/>
            <person name="Phongsopitanun W."/>
            <person name="Kanchanasin P."/>
            <person name="Yuki M."/>
            <person name="Kudo T."/>
            <person name="Ohkuma M."/>
            <person name="Tanasupawat S."/>
        </authorList>
    </citation>
    <scope>NUCLEOTIDE SEQUENCE [LARGE SCALE GENOMIC DNA]</scope>
    <source>
        <strain evidence="2 3">LDG1-01</strain>
    </source>
</reference>